<sequence length="67" mass="7126">MVELLLDANRKAGTIRAGVTTDDFILAIAGIWEIDPGGDWHSQAARLLDIIMDGLCAGAPGRRRPGP</sequence>
<dbReference type="AlphaFoldDB" id="A0A0X3VB47"/>
<protein>
    <recommendedName>
        <fullName evidence="1">Transcriptional regulator SbtR-like C-terminal domain-containing protein</fullName>
    </recommendedName>
</protein>
<reference evidence="3" key="1">
    <citation type="submission" date="2015-10" db="EMBL/GenBank/DDBJ databases">
        <authorList>
            <person name="Ju K.-S."/>
            <person name="Doroghazi J.R."/>
            <person name="Metcalf W.W."/>
        </authorList>
    </citation>
    <scope>NUCLEOTIDE SEQUENCE [LARGE SCALE GENOMIC DNA]</scope>
    <source>
        <strain evidence="3">NRRL 3151</strain>
    </source>
</reference>
<dbReference type="SUPFAM" id="SSF48498">
    <property type="entry name" value="Tetracyclin repressor-like, C-terminal domain"/>
    <property type="match status" value="1"/>
</dbReference>
<comment type="caution">
    <text evidence="2">The sequence shown here is derived from an EMBL/GenBank/DDBJ whole genome shotgun (WGS) entry which is preliminary data.</text>
</comment>
<name>A0A0X3VB47_9ACTN</name>
<evidence type="ECO:0000313" key="3">
    <source>
        <dbReference type="Proteomes" id="UP000053923"/>
    </source>
</evidence>
<keyword evidence="3" id="KW-1185">Reference proteome</keyword>
<dbReference type="Gene3D" id="1.10.357.10">
    <property type="entry name" value="Tetracycline Repressor, domain 2"/>
    <property type="match status" value="1"/>
</dbReference>
<accession>A0A0X3VB47</accession>
<evidence type="ECO:0000313" key="2">
    <source>
        <dbReference type="EMBL" id="KUL41928.1"/>
    </source>
</evidence>
<dbReference type="EMBL" id="LLZG01000058">
    <property type="protein sequence ID" value="KUL41928.1"/>
    <property type="molecule type" value="Genomic_DNA"/>
</dbReference>
<dbReference type="Proteomes" id="UP000053923">
    <property type="component" value="Unassembled WGS sequence"/>
</dbReference>
<dbReference type="InterPro" id="IPR036271">
    <property type="entry name" value="Tet_transcr_reg_TetR-rel_C_sf"/>
</dbReference>
<dbReference type="InterPro" id="IPR049445">
    <property type="entry name" value="TetR_SbtR-like_C"/>
</dbReference>
<organism evidence="2 3">
    <name type="scientific">Streptomyces regalis</name>
    <dbReference type="NCBI Taxonomy" id="68262"/>
    <lineage>
        <taxon>Bacteria</taxon>
        <taxon>Bacillati</taxon>
        <taxon>Actinomycetota</taxon>
        <taxon>Actinomycetes</taxon>
        <taxon>Kitasatosporales</taxon>
        <taxon>Streptomycetaceae</taxon>
        <taxon>Streptomyces</taxon>
    </lineage>
</organism>
<proteinExistence type="predicted"/>
<dbReference type="Pfam" id="PF21597">
    <property type="entry name" value="TetR_C_43"/>
    <property type="match status" value="1"/>
</dbReference>
<feature type="domain" description="Transcriptional regulator SbtR-like C-terminal" evidence="1">
    <location>
        <begin position="2"/>
        <end position="55"/>
    </location>
</feature>
<evidence type="ECO:0000259" key="1">
    <source>
        <dbReference type="Pfam" id="PF21597"/>
    </source>
</evidence>
<gene>
    <name evidence="2" type="ORF">ADL12_10980</name>
</gene>